<feature type="transmembrane region" description="Helical" evidence="6">
    <location>
        <begin position="407"/>
        <end position="426"/>
    </location>
</feature>
<feature type="transmembrane region" description="Helical" evidence="6">
    <location>
        <begin position="432"/>
        <end position="450"/>
    </location>
</feature>
<feature type="transmembrane region" description="Helical" evidence="6">
    <location>
        <begin position="217"/>
        <end position="235"/>
    </location>
</feature>
<keyword evidence="8" id="KW-1185">Reference proteome</keyword>
<evidence type="ECO:0000256" key="2">
    <source>
        <dbReference type="ARBA" id="ARBA00022475"/>
    </source>
</evidence>
<name>A0A0M6Z6E4_9HYPH</name>
<feature type="transmembrane region" description="Helical" evidence="6">
    <location>
        <begin position="372"/>
        <end position="395"/>
    </location>
</feature>
<gene>
    <name evidence="7" type="ORF">LA5096_00958</name>
</gene>
<keyword evidence="2" id="KW-1003">Cell membrane</keyword>
<evidence type="ECO:0000256" key="3">
    <source>
        <dbReference type="ARBA" id="ARBA00022692"/>
    </source>
</evidence>
<feature type="transmembrane region" description="Helical" evidence="6">
    <location>
        <begin position="158"/>
        <end position="181"/>
    </location>
</feature>
<dbReference type="EMBL" id="CXWC01000002">
    <property type="protein sequence ID" value="CTQ66078.1"/>
    <property type="molecule type" value="Genomic_DNA"/>
</dbReference>
<reference evidence="8" key="1">
    <citation type="submission" date="2015-07" db="EMBL/GenBank/DDBJ databases">
        <authorList>
            <person name="Rodrigo-Torres Lidia"/>
            <person name="Arahal R.David."/>
        </authorList>
    </citation>
    <scope>NUCLEOTIDE SEQUENCE [LARGE SCALE GENOMIC DNA]</scope>
    <source>
        <strain evidence="8">CECT 5096</strain>
    </source>
</reference>
<dbReference type="STRING" id="311410.LA5095_02102"/>
<feature type="transmembrane region" description="Helical" evidence="6">
    <location>
        <begin position="78"/>
        <end position="105"/>
    </location>
</feature>
<keyword evidence="5 6" id="KW-0472">Membrane</keyword>
<feature type="transmembrane region" description="Helical" evidence="6">
    <location>
        <begin position="291"/>
        <end position="311"/>
    </location>
</feature>
<keyword evidence="4 6" id="KW-1133">Transmembrane helix</keyword>
<sequence length="474" mass="51104">MRFTAHSWTKRFQDATWFQGLGKSIDQLGFLKRGSPSGQQTAGRMAVSTFAVRVGGAALAYLSQIVLARLLGAHDYGIYSVAWTVVIILGVMACGGFSTSASRFIPQYRQAGDLAALRGFLKASRLIAFLIGIGAAVIGIGLVHLLRPAIDPSYNQPLIIVFLALPFFAFGLVQDGIARSYDWPSLAMLPTYIWRPLAILLLLVAAVFAGRPASAETAAFVAVAATLLVAGYQYFHLRKRLPQQIPPGPSRVELKSWVVVSLPMLMVEGFLQLITSADVIMVSFFQSPDEVAVYFAASRTLALVHFVYFAVRAASAHRFSAYTHNQDLKGLATYTRQATLWTFWPSLLAGAGLLIVAPLLLRLFGNGFESGYPLIALLMIGVLARASVGPADALLSMTGHQRTCAGIYAVTFVFNVLLNLIFIPLFGLAGAAIATSCAIFLEASALAIAAKRKLNVTTFVVPLMYSSRGRADED</sequence>
<dbReference type="CDD" id="cd13128">
    <property type="entry name" value="MATE_Wzx_like"/>
    <property type="match status" value="1"/>
</dbReference>
<proteinExistence type="predicted"/>
<dbReference type="Pfam" id="PF01943">
    <property type="entry name" value="Polysacc_synt"/>
    <property type="match status" value="1"/>
</dbReference>
<accession>A0A0M6Z6E4</accession>
<dbReference type="PANTHER" id="PTHR30250">
    <property type="entry name" value="PST FAMILY PREDICTED COLANIC ACID TRANSPORTER"/>
    <property type="match status" value="1"/>
</dbReference>
<dbReference type="InterPro" id="IPR002797">
    <property type="entry name" value="Polysacc_synth"/>
</dbReference>
<dbReference type="PANTHER" id="PTHR30250:SF11">
    <property type="entry name" value="O-ANTIGEN TRANSPORTER-RELATED"/>
    <property type="match status" value="1"/>
</dbReference>
<feature type="transmembrane region" description="Helical" evidence="6">
    <location>
        <begin position="256"/>
        <end position="285"/>
    </location>
</feature>
<feature type="transmembrane region" description="Helical" evidence="6">
    <location>
        <begin position="50"/>
        <end position="72"/>
    </location>
</feature>
<feature type="transmembrane region" description="Helical" evidence="6">
    <location>
        <begin position="126"/>
        <end position="146"/>
    </location>
</feature>
<evidence type="ECO:0000256" key="1">
    <source>
        <dbReference type="ARBA" id="ARBA00004651"/>
    </source>
</evidence>
<organism evidence="7 8">
    <name type="scientific">Roseibium album</name>
    <dbReference type="NCBI Taxonomy" id="311410"/>
    <lineage>
        <taxon>Bacteria</taxon>
        <taxon>Pseudomonadati</taxon>
        <taxon>Pseudomonadota</taxon>
        <taxon>Alphaproteobacteria</taxon>
        <taxon>Hyphomicrobiales</taxon>
        <taxon>Stappiaceae</taxon>
        <taxon>Roseibium</taxon>
    </lineage>
</organism>
<evidence type="ECO:0000313" key="8">
    <source>
        <dbReference type="Proteomes" id="UP000049983"/>
    </source>
</evidence>
<protein>
    <submittedName>
        <fullName evidence="7">Stage V sporulation protein B</fullName>
    </submittedName>
</protein>
<feature type="transmembrane region" description="Helical" evidence="6">
    <location>
        <begin position="338"/>
        <end position="360"/>
    </location>
</feature>
<dbReference type="AlphaFoldDB" id="A0A0M6Z6E4"/>
<dbReference type="InterPro" id="IPR050833">
    <property type="entry name" value="Poly_Biosynth_Transport"/>
</dbReference>
<comment type="subcellular location">
    <subcellularLocation>
        <location evidence="1">Cell membrane</location>
        <topology evidence="1">Multi-pass membrane protein</topology>
    </subcellularLocation>
</comment>
<evidence type="ECO:0000256" key="4">
    <source>
        <dbReference type="ARBA" id="ARBA00022989"/>
    </source>
</evidence>
<dbReference type="GO" id="GO:0005886">
    <property type="term" value="C:plasma membrane"/>
    <property type="evidence" value="ECO:0007669"/>
    <property type="project" value="UniProtKB-SubCell"/>
</dbReference>
<evidence type="ECO:0000313" key="7">
    <source>
        <dbReference type="EMBL" id="CTQ66078.1"/>
    </source>
</evidence>
<dbReference type="Proteomes" id="UP000049983">
    <property type="component" value="Unassembled WGS sequence"/>
</dbReference>
<evidence type="ECO:0000256" key="6">
    <source>
        <dbReference type="SAM" id="Phobius"/>
    </source>
</evidence>
<evidence type="ECO:0000256" key="5">
    <source>
        <dbReference type="ARBA" id="ARBA00023136"/>
    </source>
</evidence>
<feature type="transmembrane region" description="Helical" evidence="6">
    <location>
        <begin position="193"/>
        <end position="211"/>
    </location>
</feature>
<keyword evidence="3 6" id="KW-0812">Transmembrane</keyword>